<dbReference type="AlphaFoldDB" id="C5KX42"/>
<evidence type="ECO:0000256" key="3">
    <source>
        <dbReference type="ARBA" id="ARBA00023157"/>
    </source>
</evidence>
<dbReference type="Proteomes" id="UP000007800">
    <property type="component" value="Unassembled WGS sequence"/>
</dbReference>
<dbReference type="OMA" id="QAFHYII"/>
<dbReference type="OrthoDB" id="10253408at2759"/>
<dbReference type="CDD" id="cd02248">
    <property type="entry name" value="Peptidase_C1A"/>
    <property type="match status" value="1"/>
</dbReference>
<dbReference type="InParanoid" id="C5KX42"/>
<dbReference type="GO" id="GO:0008234">
    <property type="term" value="F:cysteine-type peptidase activity"/>
    <property type="evidence" value="ECO:0007669"/>
    <property type="project" value="InterPro"/>
</dbReference>
<dbReference type="SUPFAM" id="SSF54001">
    <property type="entry name" value="Cysteine proteinases"/>
    <property type="match status" value="1"/>
</dbReference>
<dbReference type="InterPro" id="IPR039417">
    <property type="entry name" value="Peptidase_C1A_papain-like"/>
</dbReference>
<dbReference type="Pfam" id="PF00112">
    <property type="entry name" value="Peptidase_C1"/>
    <property type="match status" value="1"/>
</dbReference>
<evidence type="ECO:0000259" key="4">
    <source>
        <dbReference type="SMART" id="SM00645"/>
    </source>
</evidence>
<evidence type="ECO:0000313" key="6">
    <source>
        <dbReference type="Proteomes" id="UP000007800"/>
    </source>
</evidence>
<dbReference type="SMART" id="SM00645">
    <property type="entry name" value="Pept_C1"/>
    <property type="match status" value="1"/>
</dbReference>
<feature type="domain" description="Peptidase C1A papain C-terminal" evidence="4">
    <location>
        <begin position="83"/>
        <end position="305"/>
    </location>
</feature>
<reference evidence="5 6" key="1">
    <citation type="submission" date="2008-07" db="EMBL/GenBank/DDBJ databases">
        <authorList>
            <person name="El-Sayed N."/>
            <person name="Caler E."/>
            <person name="Inman J."/>
            <person name="Amedeo P."/>
            <person name="Hass B."/>
            <person name="Wortman J."/>
        </authorList>
    </citation>
    <scope>NUCLEOTIDE SEQUENCE [LARGE SCALE GENOMIC DNA]</scope>
    <source>
        <strain evidence="6">ATCC 50983 / TXsc</strain>
    </source>
</reference>
<protein>
    <submittedName>
        <fullName evidence="5">Thiolproteinase SmTP1, putative</fullName>
    </submittedName>
</protein>
<dbReference type="FunFam" id="3.90.70.10:FF:000332">
    <property type="entry name" value="Cathepsin L1"/>
    <property type="match status" value="1"/>
</dbReference>
<sequence length="307" mass="32999">MLAFQLLLAVVTAEYGGSQVKDMFEAYKEKFGHNFGAQDGFRLPYKLKVTPFAHLTNAEFRVTRLGTMPKTNTVGYEGSIEELPAAVNYVAKGWVTGVKDQGICGSCWAFSTTGALEALHKNLTGELVPLSEEQLLDCSLSYGNQGCMGGWMFDAFEYVADHGIDSEKDYPYGSKAIPFILPIHYPCQHNHTAIIAPHSIRYVNVTSSKLALLAAIALSGPVSVAIDAGSSAFQLYGGGVLNSSCNTTLDHGVLAVGYNLEAPEPYYLVKNSWGATWGDEGYIKMAIDDSPKGICGILLAASYPIAA</sequence>
<dbReference type="PROSITE" id="PS00139">
    <property type="entry name" value="THIOL_PROTEASE_CYS"/>
    <property type="match status" value="1"/>
</dbReference>
<keyword evidence="2" id="KW-0865">Zymogen</keyword>
<dbReference type="GeneID" id="9055780"/>
<evidence type="ECO:0000256" key="2">
    <source>
        <dbReference type="ARBA" id="ARBA00023145"/>
    </source>
</evidence>
<dbReference type="PRINTS" id="PR00705">
    <property type="entry name" value="PAPAIN"/>
</dbReference>
<dbReference type="PANTHER" id="PTHR12411">
    <property type="entry name" value="CYSTEINE PROTEASE FAMILY C1-RELATED"/>
    <property type="match status" value="1"/>
</dbReference>
<dbReference type="Gene3D" id="3.90.70.10">
    <property type="entry name" value="Cysteine proteinases"/>
    <property type="match status" value="1"/>
</dbReference>
<accession>C5KX42</accession>
<dbReference type="InterPro" id="IPR025660">
    <property type="entry name" value="Pept_his_AS"/>
</dbReference>
<proteinExistence type="inferred from homology"/>
<keyword evidence="3" id="KW-1015">Disulfide bond</keyword>
<dbReference type="RefSeq" id="XP_002779103.1">
    <property type="nucleotide sequence ID" value="XM_002779057.1"/>
</dbReference>
<dbReference type="PROSITE" id="PS00639">
    <property type="entry name" value="THIOL_PROTEASE_HIS"/>
    <property type="match status" value="1"/>
</dbReference>
<dbReference type="InterPro" id="IPR013128">
    <property type="entry name" value="Peptidase_C1A"/>
</dbReference>
<dbReference type="InterPro" id="IPR000169">
    <property type="entry name" value="Pept_cys_AS"/>
</dbReference>
<gene>
    <name evidence="5" type="ORF">Pmar_PMAR021373</name>
</gene>
<dbReference type="InterPro" id="IPR000668">
    <property type="entry name" value="Peptidase_C1A_C"/>
</dbReference>
<keyword evidence="6" id="KW-1185">Reference proteome</keyword>
<comment type="similarity">
    <text evidence="1">Belongs to the peptidase C1 family.</text>
</comment>
<name>C5KX42_PERM5</name>
<dbReference type="InterPro" id="IPR038765">
    <property type="entry name" value="Papain-like_cys_pep_sf"/>
</dbReference>
<dbReference type="EMBL" id="GG677119">
    <property type="protein sequence ID" value="EER10898.1"/>
    <property type="molecule type" value="Genomic_DNA"/>
</dbReference>
<organism evidence="6">
    <name type="scientific">Perkinsus marinus (strain ATCC 50983 / TXsc)</name>
    <dbReference type="NCBI Taxonomy" id="423536"/>
    <lineage>
        <taxon>Eukaryota</taxon>
        <taxon>Sar</taxon>
        <taxon>Alveolata</taxon>
        <taxon>Perkinsozoa</taxon>
        <taxon>Perkinsea</taxon>
        <taxon>Perkinsida</taxon>
        <taxon>Perkinsidae</taxon>
        <taxon>Perkinsus</taxon>
    </lineage>
</organism>
<evidence type="ECO:0000256" key="1">
    <source>
        <dbReference type="ARBA" id="ARBA00008455"/>
    </source>
</evidence>
<dbReference type="GO" id="GO:0006508">
    <property type="term" value="P:proteolysis"/>
    <property type="evidence" value="ECO:0007669"/>
    <property type="project" value="InterPro"/>
</dbReference>
<evidence type="ECO:0000313" key="5">
    <source>
        <dbReference type="EMBL" id="EER10898.1"/>
    </source>
</evidence>